<comment type="similarity">
    <text evidence="9">Belongs to the class I-like SAM-binding methyltransferase superfamily. Trm1 family.</text>
</comment>
<evidence type="ECO:0000256" key="9">
    <source>
        <dbReference type="PROSITE-ProRule" id="PRU00958"/>
    </source>
</evidence>
<dbReference type="Gene3D" id="3.40.50.150">
    <property type="entry name" value="Vaccinia Virus protein VP39"/>
    <property type="match status" value="1"/>
</dbReference>
<dbReference type="GO" id="GO:0002940">
    <property type="term" value="P:tRNA N2-guanine methylation"/>
    <property type="evidence" value="ECO:0007669"/>
    <property type="project" value="TreeGrafter"/>
</dbReference>
<keyword evidence="2 9" id="KW-0489">Methyltransferase</keyword>
<evidence type="ECO:0000256" key="10">
    <source>
        <dbReference type="SAM" id="MobiDB-lite"/>
    </source>
</evidence>
<dbReference type="InterPro" id="IPR029063">
    <property type="entry name" value="SAM-dependent_MTases_sf"/>
</dbReference>
<evidence type="ECO:0000256" key="1">
    <source>
        <dbReference type="ARBA" id="ARBA00022555"/>
    </source>
</evidence>
<protein>
    <recommendedName>
        <fullName evidence="7 9">tRNA (guanine(26)-N(2))-dimethyltransferase</fullName>
        <ecNumber evidence="7 9">2.1.1.216</ecNumber>
    </recommendedName>
</protein>
<gene>
    <name evidence="11" type="ORF">GMRT_12285</name>
</gene>
<dbReference type="GO" id="GO:0160104">
    <property type="term" value="F:tRNA (guanine(26)-N2)-dimethyltransferase activity"/>
    <property type="evidence" value="ECO:0007669"/>
    <property type="project" value="UniProtKB-UniRule"/>
</dbReference>
<evidence type="ECO:0000313" key="11">
    <source>
        <dbReference type="EMBL" id="TNJ30559.1"/>
    </source>
</evidence>
<dbReference type="PROSITE" id="PS51626">
    <property type="entry name" value="SAM_MT_TRM1"/>
    <property type="match status" value="1"/>
</dbReference>
<dbReference type="EC" id="2.1.1.216" evidence="7 9"/>
<evidence type="ECO:0000313" key="12">
    <source>
        <dbReference type="Proteomes" id="UP000315496"/>
    </source>
</evidence>
<dbReference type="PANTHER" id="PTHR10631">
    <property type="entry name" value="N 2 ,N 2 -DIMETHYLGUANOSINE TRNA METHYLTRANSFERASE"/>
    <property type="match status" value="1"/>
</dbReference>
<reference evidence="11 12" key="1">
    <citation type="submission" date="2019-05" db="EMBL/GenBank/DDBJ databases">
        <title>The compact genome of Giardia muris reveals important steps in the evolution of intestinal protozoan parasites.</title>
        <authorList>
            <person name="Xu F."/>
            <person name="Jimenez-Gonzalez A."/>
            <person name="Einarsson E."/>
            <person name="Astvaldsson A."/>
            <person name="Peirasmaki D."/>
            <person name="Eckmann L."/>
            <person name="Andersson J.O."/>
            <person name="Svard S.G."/>
            <person name="Jerlstrom-Hultqvist J."/>
        </authorList>
    </citation>
    <scope>NUCLEOTIDE SEQUENCE [LARGE SCALE GENOMIC DNA]</scope>
    <source>
        <strain evidence="11 12">Roberts-Thomson</strain>
    </source>
</reference>
<evidence type="ECO:0000256" key="4">
    <source>
        <dbReference type="ARBA" id="ARBA00022691"/>
    </source>
</evidence>
<keyword evidence="3 9" id="KW-0808">Transferase</keyword>
<name>A0A4Z1TDE7_GIAMU</name>
<evidence type="ECO:0000256" key="8">
    <source>
        <dbReference type="ARBA" id="ARBA00051897"/>
    </source>
</evidence>
<dbReference type="OrthoDB" id="6349953at2759"/>
<organism evidence="11 12">
    <name type="scientific">Giardia muris</name>
    <dbReference type="NCBI Taxonomy" id="5742"/>
    <lineage>
        <taxon>Eukaryota</taxon>
        <taxon>Metamonada</taxon>
        <taxon>Diplomonadida</taxon>
        <taxon>Hexamitidae</taxon>
        <taxon>Giardiinae</taxon>
        <taxon>Giardia</taxon>
    </lineage>
</organism>
<dbReference type="InterPro" id="IPR042296">
    <property type="entry name" value="tRNA_met_Trm1_C"/>
</dbReference>
<keyword evidence="1 9" id="KW-0820">tRNA-binding</keyword>
<keyword evidence="5 9" id="KW-0819">tRNA processing</keyword>
<keyword evidence="6 9" id="KW-0694">RNA-binding</keyword>
<feature type="region of interest" description="Disordered" evidence="10">
    <location>
        <begin position="493"/>
        <end position="513"/>
    </location>
</feature>
<evidence type="ECO:0000256" key="5">
    <source>
        <dbReference type="ARBA" id="ARBA00022694"/>
    </source>
</evidence>
<evidence type="ECO:0000256" key="6">
    <source>
        <dbReference type="ARBA" id="ARBA00022884"/>
    </source>
</evidence>
<proteinExistence type="inferred from homology"/>
<dbReference type="SUPFAM" id="SSF53335">
    <property type="entry name" value="S-adenosyl-L-methionine-dependent methyltransferases"/>
    <property type="match status" value="1"/>
</dbReference>
<keyword evidence="12" id="KW-1185">Reference proteome</keyword>
<dbReference type="InterPro" id="IPR002905">
    <property type="entry name" value="Trm1"/>
</dbReference>
<comment type="catalytic activity">
    <reaction evidence="8 9">
        <text>guanosine(26) in tRNA + 2 S-adenosyl-L-methionine = N(2)-dimethylguanosine(26) in tRNA + 2 S-adenosyl-L-homocysteine + 2 H(+)</text>
        <dbReference type="Rhea" id="RHEA:43140"/>
        <dbReference type="Rhea" id="RHEA-COMP:10359"/>
        <dbReference type="Rhea" id="RHEA-COMP:10360"/>
        <dbReference type="ChEBI" id="CHEBI:15378"/>
        <dbReference type="ChEBI" id="CHEBI:57856"/>
        <dbReference type="ChEBI" id="CHEBI:59789"/>
        <dbReference type="ChEBI" id="CHEBI:74269"/>
        <dbReference type="ChEBI" id="CHEBI:74513"/>
        <dbReference type="EC" id="2.1.1.216"/>
    </reaction>
</comment>
<dbReference type="PANTHER" id="PTHR10631:SF3">
    <property type="entry name" value="TRNA (GUANINE(26)-N(2))-DIMETHYLTRANSFERASE"/>
    <property type="match status" value="1"/>
</dbReference>
<keyword evidence="4 9" id="KW-0949">S-adenosyl-L-methionine</keyword>
<dbReference type="VEuPathDB" id="GiardiaDB:GMRT_12285"/>
<dbReference type="NCBIfam" id="TIGR00308">
    <property type="entry name" value="TRM1"/>
    <property type="match status" value="1"/>
</dbReference>
<evidence type="ECO:0000256" key="2">
    <source>
        <dbReference type="ARBA" id="ARBA00022603"/>
    </source>
</evidence>
<comment type="caution">
    <text evidence="11">The sequence shown here is derived from an EMBL/GenBank/DDBJ whole genome shotgun (WGS) entry which is preliminary data.</text>
</comment>
<dbReference type="GO" id="GO:0000049">
    <property type="term" value="F:tRNA binding"/>
    <property type="evidence" value="ECO:0007669"/>
    <property type="project" value="UniProtKB-UniRule"/>
</dbReference>
<evidence type="ECO:0000256" key="3">
    <source>
        <dbReference type="ARBA" id="ARBA00022679"/>
    </source>
</evidence>
<evidence type="ECO:0000256" key="7">
    <source>
        <dbReference type="ARBA" id="ARBA00039099"/>
    </source>
</evidence>
<dbReference type="Proteomes" id="UP000315496">
    <property type="component" value="Chromosome 1"/>
</dbReference>
<dbReference type="GO" id="GO:0005634">
    <property type="term" value="C:nucleus"/>
    <property type="evidence" value="ECO:0007669"/>
    <property type="project" value="TreeGrafter"/>
</dbReference>
<dbReference type="Gene3D" id="3.30.56.70">
    <property type="entry name" value="N2,N2-dimethylguanosine tRNA methyltransferase, C-terminal domain"/>
    <property type="match status" value="1"/>
</dbReference>
<dbReference type="EMBL" id="VDLU01000001">
    <property type="protein sequence ID" value="TNJ30559.1"/>
    <property type="molecule type" value="Genomic_DNA"/>
</dbReference>
<dbReference type="AlphaFoldDB" id="A0A4Z1TDE7"/>
<dbReference type="Pfam" id="PF02005">
    <property type="entry name" value="TRM"/>
    <property type="match status" value="1"/>
</dbReference>
<sequence length="513" mass="57431">MSASTSPTQVRHSEGRVSFMYDPTRVFFNPTQVFNRDISVLAISAYLRGLRASSTTTMEEIRLIDCLSASGLRAIRYMQELPVDDQRIVIIANDISSQATAAIAENAKVNVPKEGQKRLVISCSDASKYLQECSYVPTQQFHVIDIDPYGSPAPFIRAALEASVNDGLLCITATDGLVTCGRQSNECLIRYGCAAARSKVWCHEGSIRIIIGHIAREAAMRRWSITPVLSFFKNHYLRTFCIVDKTHKYRAQTMFSSLATVYHCQKCTFFCSQALSDTHLDVPTTCPYCGTSLSISGPMWWGSLHDREFIQACDLEHFSYLKSLDEIRGHLEYALAEVDAPPLSYLLNDIASFMSVPSLQTVSFCSVLERLGYTLAPTHSVPGGFKTNAPFKVIIGLMFLWYCLISSAKSNTKELQIDCHSISKFRISVDEAIMLLQKHFPELDPSIITPILQTRMKALLGPEEPTLVSFLTLTDNAQLWFRRGHTSVDGKIKKRPINFKPNPEPNWGPKKAR</sequence>
<accession>A0A4Z1TDE7</accession>